<comment type="caution">
    <text evidence="3">The sequence shown here is derived from an EMBL/GenBank/DDBJ whole genome shotgun (WGS) entry which is preliminary data.</text>
</comment>
<dbReference type="Gene3D" id="1.10.340.70">
    <property type="match status" value="1"/>
</dbReference>
<dbReference type="SUPFAM" id="SSF53098">
    <property type="entry name" value="Ribonuclease H-like"/>
    <property type="match status" value="1"/>
</dbReference>
<dbReference type="InterPro" id="IPR036397">
    <property type="entry name" value="RNaseH_sf"/>
</dbReference>
<sequence length="379" mass="44314">MTERDKTYYIYVNNDQIKSKILEWYEKRELVPDTTLILCNKRVETVENPDRQRTLIINYHNGLTNHRGAIETLAQLKRHNYWNDMLGTIKRVIAECSVCNESKYERHPAITPQQVTETPTKHLDQVQADIWYWEGTKTLTMIDVATRFLFTKCIGRRTSQKVKEGILEFCSVVGIPKLLIMDSGTEFNNRLVKKVLTELGIESHTTTPGHARSHGVIERLHLTLGEHMRLLEKGKRIKGAEAVARATLAYNRTIHSATNKTPIELMRAWCRIEKDLPIEEDMGAVADRIRNEKLKRTEKINKRKEYRKPRELKPGMKVFIKNLIRRRKSDPLYIGPYIVREVLSRHRVILGKETWSSNKNIIRHLEEVRVRAQKSKECK</sequence>
<evidence type="ECO:0000313" key="3">
    <source>
        <dbReference type="EMBL" id="KAL1130901.1"/>
    </source>
</evidence>
<organism evidence="3 4">
    <name type="scientific">Ranatra chinensis</name>
    <dbReference type="NCBI Taxonomy" id="642074"/>
    <lineage>
        <taxon>Eukaryota</taxon>
        <taxon>Metazoa</taxon>
        <taxon>Ecdysozoa</taxon>
        <taxon>Arthropoda</taxon>
        <taxon>Hexapoda</taxon>
        <taxon>Insecta</taxon>
        <taxon>Pterygota</taxon>
        <taxon>Neoptera</taxon>
        <taxon>Paraneoptera</taxon>
        <taxon>Hemiptera</taxon>
        <taxon>Heteroptera</taxon>
        <taxon>Panheteroptera</taxon>
        <taxon>Nepomorpha</taxon>
        <taxon>Nepidae</taxon>
        <taxon>Ranatrinae</taxon>
        <taxon>Ranatra</taxon>
    </lineage>
</organism>
<dbReference type="InterPro" id="IPR050951">
    <property type="entry name" value="Retrovirus_Pol_polyprotein"/>
</dbReference>
<evidence type="ECO:0000256" key="1">
    <source>
        <dbReference type="ARBA" id="ARBA00012493"/>
    </source>
</evidence>
<gene>
    <name evidence="3" type="ORF">AAG570_012142</name>
</gene>
<reference evidence="3 4" key="1">
    <citation type="submission" date="2024-07" db="EMBL/GenBank/DDBJ databases">
        <title>Chromosome-level genome assembly of the water stick insect Ranatra chinensis (Heteroptera: Nepidae).</title>
        <authorList>
            <person name="Liu X."/>
        </authorList>
    </citation>
    <scope>NUCLEOTIDE SEQUENCE [LARGE SCALE GENOMIC DNA]</scope>
    <source>
        <strain evidence="3">Cailab_2021Rc</strain>
        <tissue evidence="3">Muscle</tissue>
    </source>
</reference>
<dbReference type="Pfam" id="PF00665">
    <property type="entry name" value="rve"/>
    <property type="match status" value="1"/>
</dbReference>
<accession>A0ABD0YHY3</accession>
<dbReference type="Proteomes" id="UP001558652">
    <property type="component" value="Unassembled WGS sequence"/>
</dbReference>
<dbReference type="EMBL" id="JBFDAA010000007">
    <property type="protein sequence ID" value="KAL1130901.1"/>
    <property type="molecule type" value="Genomic_DNA"/>
</dbReference>
<evidence type="ECO:0000259" key="2">
    <source>
        <dbReference type="PROSITE" id="PS50994"/>
    </source>
</evidence>
<dbReference type="AlphaFoldDB" id="A0ABD0YHY3"/>
<dbReference type="InterPro" id="IPR001584">
    <property type="entry name" value="Integrase_cat-core"/>
</dbReference>
<dbReference type="PANTHER" id="PTHR37984">
    <property type="entry name" value="PROTEIN CBG26694"/>
    <property type="match status" value="1"/>
</dbReference>
<keyword evidence="4" id="KW-1185">Reference proteome</keyword>
<proteinExistence type="predicted"/>
<evidence type="ECO:0000313" key="4">
    <source>
        <dbReference type="Proteomes" id="UP001558652"/>
    </source>
</evidence>
<dbReference type="InterPro" id="IPR012337">
    <property type="entry name" value="RNaseH-like_sf"/>
</dbReference>
<dbReference type="InterPro" id="IPR041588">
    <property type="entry name" value="Integrase_H2C2"/>
</dbReference>
<dbReference type="EC" id="2.7.7.49" evidence="1"/>
<name>A0ABD0YHY3_9HEMI</name>
<dbReference type="Pfam" id="PF17921">
    <property type="entry name" value="Integrase_H2C2"/>
    <property type="match status" value="1"/>
</dbReference>
<dbReference type="PROSITE" id="PS50994">
    <property type="entry name" value="INTEGRASE"/>
    <property type="match status" value="1"/>
</dbReference>
<dbReference type="GO" id="GO:0003964">
    <property type="term" value="F:RNA-directed DNA polymerase activity"/>
    <property type="evidence" value="ECO:0007669"/>
    <property type="project" value="UniProtKB-EC"/>
</dbReference>
<dbReference type="Gene3D" id="3.30.420.10">
    <property type="entry name" value="Ribonuclease H-like superfamily/Ribonuclease H"/>
    <property type="match status" value="1"/>
</dbReference>
<dbReference type="PANTHER" id="PTHR37984:SF5">
    <property type="entry name" value="PROTEIN NYNRIN-LIKE"/>
    <property type="match status" value="1"/>
</dbReference>
<feature type="domain" description="Integrase catalytic" evidence="2">
    <location>
        <begin position="115"/>
        <end position="270"/>
    </location>
</feature>
<protein>
    <recommendedName>
        <fullName evidence="1">RNA-directed DNA polymerase</fullName>
        <ecNumber evidence="1">2.7.7.49</ecNumber>
    </recommendedName>
</protein>